<dbReference type="Proteomes" id="UP000620104">
    <property type="component" value="Unassembled WGS sequence"/>
</dbReference>
<feature type="domain" description="Spt20-like SEP" evidence="2">
    <location>
        <begin position="21"/>
        <end position="256"/>
    </location>
</feature>
<dbReference type="AlphaFoldDB" id="A0A8H3TQY6"/>
<feature type="compositionally biased region" description="Low complexity" evidence="1">
    <location>
        <begin position="498"/>
        <end position="510"/>
    </location>
</feature>
<comment type="caution">
    <text evidence="3">The sequence shown here is derived from an EMBL/GenBank/DDBJ whole genome shotgun (WGS) entry which is preliminary data.</text>
</comment>
<organism evidence="3 4">
    <name type="scientific">Naganishia liquefaciens</name>
    <dbReference type="NCBI Taxonomy" id="104408"/>
    <lineage>
        <taxon>Eukaryota</taxon>
        <taxon>Fungi</taxon>
        <taxon>Dikarya</taxon>
        <taxon>Basidiomycota</taxon>
        <taxon>Agaricomycotina</taxon>
        <taxon>Tremellomycetes</taxon>
        <taxon>Filobasidiales</taxon>
        <taxon>Filobasidiaceae</taxon>
        <taxon>Naganishia</taxon>
    </lineage>
</organism>
<dbReference type="PANTHER" id="PTHR13526">
    <property type="entry name" value="TRANSCRIPTION FACTOR SPT20 HOMOLOG"/>
    <property type="match status" value="1"/>
</dbReference>
<dbReference type="Pfam" id="PF12090">
    <property type="entry name" value="Spt20_SEP"/>
    <property type="match status" value="1"/>
</dbReference>
<feature type="compositionally biased region" description="Basic residues" evidence="1">
    <location>
        <begin position="447"/>
        <end position="457"/>
    </location>
</feature>
<dbReference type="GO" id="GO:0003712">
    <property type="term" value="F:transcription coregulator activity"/>
    <property type="evidence" value="ECO:0007669"/>
    <property type="project" value="InterPro"/>
</dbReference>
<accession>A0A8H3TQY6</accession>
<feature type="region of interest" description="Disordered" evidence="1">
    <location>
        <begin position="292"/>
        <end position="329"/>
    </location>
</feature>
<dbReference type="GO" id="GO:0000124">
    <property type="term" value="C:SAGA complex"/>
    <property type="evidence" value="ECO:0007669"/>
    <property type="project" value="InterPro"/>
</dbReference>
<gene>
    <name evidence="3" type="ORF">NliqN6_1984</name>
</gene>
<evidence type="ECO:0000313" key="4">
    <source>
        <dbReference type="Proteomes" id="UP000620104"/>
    </source>
</evidence>
<feature type="compositionally biased region" description="Polar residues" evidence="1">
    <location>
        <begin position="390"/>
        <end position="401"/>
    </location>
</feature>
<feature type="region of interest" description="Disordered" evidence="1">
    <location>
        <begin position="382"/>
        <end position="401"/>
    </location>
</feature>
<dbReference type="InterPro" id="IPR046468">
    <property type="entry name" value="Spt20-like_SEP"/>
</dbReference>
<feature type="region of interest" description="Disordered" evidence="1">
    <location>
        <begin position="709"/>
        <end position="729"/>
    </location>
</feature>
<feature type="compositionally biased region" description="Low complexity" evidence="1">
    <location>
        <begin position="125"/>
        <end position="135"/>
    </location>
</feature>
<feature type="region of interest" description="Disordered" evidence="1">
    <location>
        <begin position="123"/>
        <end position="148"/>
    </location>
</feature>
<keyword evidence="4" id="KW-1185">Reference proteome</keyword>
<sequence>MATSMYNHHRFARAVMKKFRKAPASLTIELHSEHWLFLGQQGKLEYNGPMRPFLVALREQAIPASLLNTILNATTTYVPIYDGCLLVEIHDYRTSCLTPAQELANQASGSDIYQRNPFHKRHHPAAAAAATAAAAGKSRHPPLNSRPAPTAAMGMSGLPCSTATIHRTGPQTNGTAALHTGLQASSEDSSCTKYRVVMKPDSVSMWEQLVHLNQLHGSEGGWDDQSVLQMESRILAAIAPPLALDTSFALSRTANLAMALTGPTLPHMAWDGTFIPRRERHAVQDGAINAKQVRPAAAAADPPSSAEASVAAKRPATTTTEEPSRGDAAKLGYAQREIEAFAKMGAPSVEDLSDRARASREEKASSPMSVWNWLSRTYGYHKLRRPGQEPPSNTIFTGQNTRASGVGAVNGDGAAAAMMAIANERANGQQAADDAGAGAGAAGTAAGKKKPTKKKKKDAAADESGRGANAAADVKHEDAAGDSSRGAKAKSKKKKDGAPATATATFAAVAPKGKKRGADEMSEAGSVAAPPPPPSPSQPPRPAAGSTDPNKKPVIASSASAPGKKLSKKQQRALEAAEREAARQQAAAAEPPKKKAKKSTFATTLPTAPSSSLALATPSIPPAGLADVPPPVNAVPPPDQLGNYDAPVDLSGEDYNQVVNANLLDPALPPDLAAMPIGEVPENIFMAAAADVDFAFPFAGMGGAEGEMDASGSAPAGMDFGGLGNPDEANLALAMLQQAQMPDQSRAPPGA</sequence>
<dbReference type="GO" id="GO:0006357">
    <property type="term" value="P:regulation of transcription by RNA polymerase II"/>
    <property type="evidence" value="ECO:0007669"/>
    <property type="project" value="TreeGrafter"/>
</dbReference>
<dbReference type="PANTHER" id="PTHR13526:SF8">
    <property type="entry name" value="TRANSCRIPTION FACTOR SPT20 HOMOLOG"/>
    <property type="match status" value="1"/>
</dbReference>
<feature type="compositionally biased region" description="Pro residues" evidence="1">
    <location>
        <begin position="529"/>
        <end position="542"/>
    </location>
</feature>
<dbReference type="InterPro" id="IPR021950">
    <property type="entry name" value="Spt20"/>
</dbReference>
<name>A0A8H3TQY6_9TREE</name>
<dbReference type="OrthoDB" id="1932706at2759"/>
<feature type="compositionally biased region" description="Low complexity" evidence="1">
    <location>
        <begin position="432"/>
        <end position="446"/>
    </location>
</feature>
<feature type="region of interest" description="Disordered" evidence="1">
    <location>
        <begin position="432"/>
        <end position="636"/>
    </location>
</feature>
<reference evidence="3" key="1">
    <citation type="submission" date="2020-07" db="EMBL/GenBank/DDBJ databases">
        <title>Draft Genome Sequence of a Deep-Sea Yeast, Naganishia (Cryptococcus) liquefaciens strain N6.</title>
        <authorList>
            <person name="Han Y.W."/>
            <person name="Kajitani R."/>
            <person name="Morimoto H."/>
            <person name="Parhat M."/>
            <person name="Tsubouchi H."/>
            <person name="Bakenova O."/>
            <person name="Ogata M."/>
            <person name="Argunhan B."/>
            <person name="Aoki R."/>
            <person name="Kajiwara S."/>
            <person name="Itoh T."/>
            <person name="Iwasaki H."/>
        </authorList>
    </citation>
    <scope>NUCLEOTIDE SEQUENCE</scope>
    <source>
        <strain evidence="3">N6</strain>
    </source>
</reference>
<protein>
    <recommendedName>
        <fullName evidence="2">Spt20-like SEP domain-containing protein</fullName>
    </recommendedName>
</protein>
<evidence type="ECO:0000256" key="1">
    <source>
        <dbReference type="SAM" id="MobiDB-lite"/>
    </source>
</evidence>
<feature type="compositionally biased region" description="Low complexity" evidence="1">
    <location>
        <begin position="599"/>
        <end position="618"/>
    </location>
</feature>
<dbReference type="EMBL" id="BLZA01000013">
    <property type="protein sequence ID" value="GHJ85582.1"/>
    <property type="molecule type" value="Genomic_DNA"/>
</dbReference>
<evidence type="ECO:0000259" key="2">
    <source>
        <dbReference type="Pfam" id="PF12090"/>
    </source>
</evidence>
<feature type="compositionally biased region" description="Low complexity" evidence="1">
    <location>
        <begin position="295"/>
        <end position="312"/>
    </location>
</feature>
<evidence type="ECO:0000313" key="3">
    <source>
        <dbReference type="EMBL" id="GHJ85582.1"/>
    </source>
</evidence>
<proteinExistence type="predicted"/>